<dbReference type="GO" id="GO:0016301">
    <property type="term" value="F:kinase activity"/>
    <property type="evidence" value="ECO:0007669"/>
    <property type="project" value="UniProtKB-KW"/>
</dbReference>
<dbReference type="GO" id="GO:0005524">
    <property type="term" value="F:ATP binding"/>
    <property type="evidence" value="ECO:0007669"/>
    <property type="project" value="UniProtKB-KW"/>
</dbReference>
<dbReference type="AlphaFoldDB" id="A0A2P6MIJ6"/>
<dbReference type="Pfam" id="PF00781">
    <property type="entry name" value="DAGK_cat"/>
    <property type="match status" value="1"/>
</dbReference>
<keyword evidence="4" id="KW-0418">Kinase</keyword>
<dbReference type="NCBIfam" id="TIGR00147">
    <property type="entry name" value="YegS/Rv2252/BmrU family lipid kinase"/>
    <property type="match status" value="1"/>
</dbReference>
<dbReference type="PROSITE" id="PS50146">
    <property type="entry name" value="DAGK"/>
    <property type="match status" value="1"/>
</dbReference>
<dbReference type="OrthoDB" id="142078at2"/>
<dbReference type="PANTHER" id="PTHR30492:SF0">
    <property type="entry name" value="METHYLGLYOXAL SYNTHASE"/>
    <property type="match status" value="1"/>
</dbReference>
<dbReference type="InterPro" id="IPR004363">
    <property type="entry name" value="Methylgl_synth"/>
</dbReference>
<evidence type="ECO:0000313" key="4">
    <source>
        <dbReference type="EMBL" id="PRO66125.1"/>
    </source>
</evidence>
<dbReference type="Pfam" id="PF19279">
    <property type="entry name" value="YegS_C"/>
    <property type="match status" value="1"/>
</dbReference>
<comment type="caution">
    <text evidence="4">The sequence shown here is derived from an EMBL/GenBank/DDBJ whole genome shotgun (WGS) entry which is preliminary data.</text>
</comment>
<keyword evidence="5" id="KW-1185">Reference proteome</keyword>
<dbReference type="GO" id="GO:0008654">
    <property type="term" value="P:phospholipid biosynthetic process"/>
    <property type="evidence" value="ECO:0007669"/>
    <property type="project" value="InterPro"/>
</dbReference>
<dbReference type="EMBL" id="PVNS01000004">
    <property type="protein sequence ID" value="PRO66125.1"/>
    <property type="molecule type" value="Genomic_DNA"/>
</dbReference>
<dbReference type="SMART" id="SM00046">
    <property type="entry name" value="DAGKc"/>
    <property type="match status" value="1"/>
</dbReference>
<dbReference type="InterPro" id="IPR045540">
    <property type="entry name" value="YegS/DAGK_C"/>
</dbReference>
<dbReference type="GO" id="GO:0019242">
    <property type="term" value="P:methylglyoxal biosynthetic process"/>
    <property type="evidence" value="ECO:0007669"/>
    <property type="project" value="InterPro"/>
</dbReference>
<dbReference type="Proteomes" id="UP000243650">
    <property type="component" value="Unassembled WGS sequence"/>
</dbReference>
<dbReference type="InterPro" id="IPR001206">
    <property type="entry name" value="Diacylglycerol_kinase_cat_dom"/>
</dbReference>
<keyword evidence="1" id="KW-0547">Nucleotide-binding</keyword>
<evidence type="ECO:0000259" key="3">
    <source>
        <dbReference type="PROSITE" id="PS50146"/>
    </source>
</evidence>
<organism evidence="4 5">
    <name type="scientific">Alkalicoccus urumqiensis</name>
    <name type="common">Bacillus urumqiensis</name>
    <dbReference type="NCBI Taxonomy" id="1548213"/>
    <lineage>
        <taxon>Bacteria</taxon>
        <taxon>Bacillati</taxon>
        <taxon>Bacillota</taxon>
        <taxon>Bacilli</taxon>
        <taxon>Bacillales</taxon>
        <taxon>Bacillaceae</taxon>
        <taxon>Alkalicoccus</taxon>
    </lineage>
</organism>
<proteinExistence type="predicted"/>
<gene>
    <name evidence="4" type="ORF">C6I21_04810</name>
</gene>
<evidence type="ECO:0000256" key="1">
    <source>
        <dbReference type="ARBA" id="ARBA00022741"/>
    </source>
</evidence>
<dbReference type="SUPFAM" id="SSF111331">
    <property type="entry name" value="NAD kinase/diacylglycerol kinase-like"/>
    <property type="match status" value="1"/>
</dbReference>
<protein>
    <submittedName>
        <fullName evidence="4">Lipid kinase</fullName>
    </submittedName>
</protein>
<dbReference type="Gene3D" id="2.60.200.40">
    <property type="match status" value="1"/>
</dbReference>
<dbReference type="GO" id="GO:0008929">
    <property type="term" value="F:methylglyoxal synthase activity"/>
    <property type="evidence" value="ECO:0007669"/>
    <property type="project" value="InterPro"/>
</dbReference>
<dbReference type="InterPro" id="IPR016064">
    <property type="entry name" value="NAD/diacylglycerol_kinase_sf"/>
</dbReference>
<sequence>MCGIEGKRRIQGSGGNSVFGKGVVIHNQQAGAAGTERMMNQVKEALEPLTDSLHFHSEDTPGDAIAWLADEQNEMDTVWILGGDGTVHTCMDGIRQRRSIPTVGILPAGTCNDFARMLGIPLQPVQAAQAASECRIEKKDIGLYNDQAFTNFVGVGLIADASENINEQLKGAVGRLSYFLSAWQSIRRQEPFTYELTMDSETIRGEAVMILVCNGRFLGTAEFPSPQISIDDGILDILVVEEAGLQLFRDWMQRAGEQSIMHTESVRHYRSSAVNLVTTPSKEMDADGEIEGYTPVKLSLMHQTIPFLTAGASE</sequence>
<name>A0A2P6MIJ6_ALKUR</name>
<evidence type="ECO:0000256" key="2">
    <source>
        <dbReference type="ARBA" id="ARBA00022840"/>
    </source>
</evidence>
<reference evidence="4 5" key="1">
    <citation type="submission" date="2018-03" db="EMBL/GenBank/DDBJ databases">
        <title>Bacillus urumqiensis sp. nov., a moderately haloalkaliphilic bacterium isolated from a salt lake.</title>
        <authorList>
            <person name="Zhao B."/>
            <person name="Liao Z."/>
        </authorList>
    </citation>
    <scope>NUCLEOTIDE SEQUENCE [LARGE SCALE GENOMIC DNA]</scope>
    <source>
        <strain evidence="4 5">BZ-SZ-XJ18</strain>
    </source>
</reference>
<dbReference type="Gene3D" id="3.40.50.10330">
    <property type="entry name" value="Probable inorganic polyphosphate/atp-NAD kinase, domain 1"/>
    <property type="match status" value="1"/>
</dbReference>
<keyword evidence="2" id="KW-0067">ATP-binding</keyword>
<dbReference type="GO" id="GO:0005829">
    <property type="term" value="C:cytosol"/>
    <property type="evidence" value="ECO:0007669"/>
    <property type="project" value="TreeGrafter"/>
</dbReference>
<dbReference type="PANTHER" id="PTHR30492">
    <property type="entry name" value="METHYLGLYOXAL SYNTHASE"/>
    <property type="match status" value="1"/>
</dbReference>
<dbReference type="InterPro" id="IPR005218">
    <property type="entry name" value="Diacylglycerol/lipid_kinase"/>
</dbReference>
<accession>A0A2P6MIJ6</accession>
<evidence type="ECO:0000313" key="5">
    <source>
        <dbReference type="Proteomes" id="UP000243650"/>
    </source>
</evidence>
<feature type="domain" description="DAGKc" evidence="3">
    <location>
        <begin position="17"/>
        <end position="148"/>
    </location>
</feature>
<dbReference type="InterPro" id="IPR017438">
    <property type="entry name" value="ATP-NAD_kinase_N"/>
</dbReference>
<keyword evidence="4" id="KW-0808">Transferase</keyword>